<evidence type="ECO:0000259" key="7">
    <source>
        <dbReference type="Pfam" id="PF03755"/>
    </source>
</evidence>
<evidence type="ECO:0000256" key="5">
    <source>
        <dbReference type="ARBA" id="ARBA00035648"/>
    </source>
</evidence>
<evidence type="ECO:0000256" key="4">
    <source>
        <dbReference type="ARBA" id="ARBA00022801"/>
    </source>
</evidence>
<dbReference type="EMBL" id="SHBO01000039">
    <property type="protein sequence ID" value="RZO05584.1"/>
    <property type="molecule type" value="Genomic_DNA"/>
</dbReference>
<evidence type="ECO:0000256" key="1">
    <source>
        <dbReference type="ARBA" id="ARBA00001968"/>
    </source>
</evidence>
<proteinExistence type="inferred from homology"/>
<gene>
    <name evidence="9" type="ORF">EVB02_03265</name>
</gene>
<name>A0A520LLR5_9GAMM</name>
<keyword evidence="2" id="KW-0540">Nuclease</keyword>
<dbReference type="PANTHER" id="PTHR30636">
    <property type="entry name" value="UPF0701 PROTEIN YICC"/>
    <property type="match status" value="1"/>
</dbReference>
<organism evidence="9 10">
    <name type="scientific">SAR92 clade bacterium</name>
    <dbReference type="NCBI Taxonomy" id="2315479"/>
    <lineage>
        <taxon>Bacteria</taxon>
        <taxon>Pseudomonadati</taxon>
        <taxon>Pseudomonadota</taxon>
        <taxon>Gammaproteobacteria</taxon>
        <taxon>Cellvibrionales</taxon>
        <taxon>Porticoccaceae</taxon>
        <taxon>SAR92 clade</taxon>
    </lineage>
</organism>
<comment type="similarity">
    <text evidence="5">Belongs to the YicC/YloC family.</text>
</comment>
<evidence type="ECO:0000313" key="10">
    <source>
        <dbReference type="Proteomes" id="UP000318148"/>
    </source>
</evidence>
<evidence type="ECO:0000313" key="9">
    <source>
        <dbReference type="EMBL" id="RZO05584.1"/>
    </source>
</evidence>
<dbReference type="AlphaFoldDB" id="A0A520LLR5"/>
<evidence type="ECO:0000256" key="6">
    <source>
        <dbReference type="SAM" id="Coils"/>
    </source>
</evidence>
<feature type="domain" description="Endoribonuclease YicC-like C-terminal" evidence="8">
    <location>
        <begin position="171"/>
        <end position="287"/>
    </location>
</feature>
<keyword evidence="6" id="KW-0175">Coiled coil</keyword>
<sequence>MPKSMTAFSRTDISGEFGSLVVELKSVNHRFIEINFKIPDALKQLEVELRNFIKQELTRGKIECIITIHQSENLPDIALNEAQIRKYIESIHHLKNEIKDPAPISITDFLKLPGVLIEKHPKLDNLKDLIIKGFRDAISKLIDYRDIEGKKLKKDMLIKISAIETQIASLEKKLPKLLELNRKRLKKRADELAIQIDRDRLDQEMVILANRSDIDEEIVRMRSHTTEVKRLLGTDKSIGRKLDFLMQEMNREANTLGSKSLSDVTSGAAIELKVLIEQIREQVQNIE</sequence>
<evidence type="ECO:0000259" key="8">
    <source>
        <dbReference type="Pfam" id="PF08340"/>
    </source>
</evidence>
<dbReference type="Proteomes" id="UP000318148">
    <property type="component" value="Unassembled WGS sequence"/>
</dbReference>
<protein>
    <submittedName>
        <fullName evidence="9">YicC family protein</fullName>
    </submittedName>
</protein>
<keyword evidence="4" id="KW-0378">Hydrolase</keyword>
<keyword evidence="3" id="KW-0255">Endonuclease</keyword>
<feature type="domain" description="Endoribonuclease YicC-like N-terminal" evidence="7">
    <location>
        <begin position="3"/>
        <end position="154"/>
    </location>
</feature>
<evidence type="ECO:0000256" key="3">
    <source>
        <dbReference type="ARBA" id="ARBA00022759"/>
    </source>
</evidence>
<dbReference type="NCBIfam" id="TIGR00255">
    <property type="entry name" value="YicC/YloC family endoribonuclease"/>
    <property type="match status" value="1"/>
</dbReference>
<dbReference type="InterPro" id="IPR005229">
    <property type="entry name" value="YicC/YloC-like"/>
</dbReference>
<dbReference type="Pfam" id="PF03755">
    <property type="entry name" value="YicC-like_N"/>
    <property type="match status" value="1"/>
</dbReference>
<dbReference type="Pfam" id="PF08340">
    <property type="entry name" value="YicC-like_C"/>
    <property type="match status" value="1"/>
</dbReference>
<dbReference type="InterPro" id="IPR013551">
    <property type="entry name" value="YicC-like_C"/>
</dbReference>
<dbReference type="InterPro" id="IPR013527">
    <property type="entry name" value="YicC-like_N"/>
</dbReference>
<evidence type="ECO:0000256" key="2">
    <source>
        <dbReference type="ARBA" id="ARBA00022722"/>
    </source>
</evidence>
<dbReference type="GO" id="GO:0016787">
    <property type="term" value="F:hydrolase activity"/>
    <property type="evidence" value="ECO:0007669"/>
    <property type="project" value="UniProtKB-KW"/>
</dbReference>
<dbReference type="PANTHER" id="PTHR30636:SF3">
    <property type="entry name" value="UPF0701 PROTEIN YICC"/>
    <property type="match status" value="1"/>
</dbReference>
<feature type="coiled-coil region" evidence="6">
    <location>
        <begin position="153"/>
        <end position="202"/>
    </location>
</feature>
<comment type="cofactor">
    <cofactor evidence="1">
        <name>a divalent metal cation</name>
        <dbReference type="ChEBI" id="CHEBI:60240"/>
    </cofactor>
</comment>
<reference evidence="9 10" key="1">
    <citation type="submission" date="2019-02" db="EMBL/GenBank/DDBJ databases">
        <title>Prokaryotic population dynamics and viral predation in marine succession experiment using metagenomics: the confinement effect.</title>
        <authorList>
            <person name="Haro-Moreno J.M."/>
            <person name="Rodriguez-Valera F."/>
            <person name="Lopez-Perez M."/>
        </authorList>
    </citation>
    <scope>NUCLEOTIDE SEQUENCE [LARGE SCALE GENOMIC DNA]</scope>
    <source>
        <strain evidence="9">MED-G169</strain>
    </source>
</reference>
<accession>A0A520LLR5</accession>
<dbReference type="GO" id="GO:0004521">
    <property type="term" value="F:RNA endonuclease activity"/>
    <property type="evidence" value="ECO:0007669"/>
    <property type="project" value="InterPro"/>
</dbReference>
<comment type="caution">
    <text evidence="9">The sequence shown here is derived from an EMBL/GenBank/DDBJ whole genome shotgun (WGS) entry which is preliminary data.</text>
</comment>